<evidence type="ECO:0000313" key="5">
    <source>
        <dbReference type="EMBL" id="MBK9797543.1"/>
    </source>
</evidence>
<comment type="similarity">
    <text evidence="1 2">Belongs to the glycosyl hydrolase 31 family.</text>
</comment>
<dbReference type="EMBL" id="JADKIO010000010">
    <property type="protein sequence ID" value="MBK9797543.1"/>
    <property type="molecule type" value="Genomic_DNA"/>
</dbReference>
<dbReference type="GO" id="GO:0004553">
    <property type="term" value="F:hydrolase activity, hydrolyzing O-glycosyl compounds"/>
    <property type="evidence" value="ECO:0007669"/>
    <property type="project" value="InterPro"/>
</dbReference>
<evidence type="ECO:0000256" key="1">
    <source>
        <dbReference type="ARBA" id="ARBA00007806"/>
    </source>
</evidence>
<protein>
    <submittedName>
        <fullName evidence="5">Glycoside hydrolase family 31 protein</fullName>
    </submittedName>
</protein>
<keyword evidence="2" id="KW-0326">Glycosidase</keyword>
<dbReference type="InterPro" id="IPR048395">
    <property type="entry name" value="Glyco_hydro_31_C"/>
</dbReference>
<dbReference type="Proteomes" id="UP000886657">
    <property type="component" value="Unassembled WGS sequence"/>
</dbReference>
<dbReference type="Pfam" id="PF01055">
    <property type="entry name" value="Glyco_hydro_31_2nd"/>
    <property type="match status" value="1"/>
</dbReference>
<accession>A0A9D7SIM5</accession>
<evidence type="ECO:0000256" key="2">
    <source>
        <dbReference type="RuleBase" id="RU361185"/>
    </source>
</evidence>
<dbReference type="PANTHER" id="PTHR22762:SF166">
    <property type="entry name" value="ALPHA-GLUCOSIDASE"/>
    <property type="match status" value="1"/>
</dbReference>
<reference evidence="5" key="1">
    <citation type="submission" date="2020-10" db="EMBL/GenBank/DDBJ databases">
        <title>Connecting structure to function with the recovery of over 1000 high-quality activated sludge metagenome-assembled genomes encoding full-length rRNA genes using long-read sequencing.</title>
        <authorList>
            <person name="Singleton C.M."/>
            <person name="Petriglieri F."/>
            <person name="Kristensen J.M."/>
            <person name="Kirkegaard R.H."/>
            <person name="Michaelsen T.Y."/>
            <person name="Andersen M.H."/>
            <person name="Karst S.M."/>
            <person name="Dueholm M.S."/>
            <person name="Nielsen P.H."/>
            <person name="Albertsen M."/>
        </authorList>
    </citation>
    <scope>NUCLEOTIDE SEQUENCE</scope>
    <source>
        <strain evidence="5">Skiv_18-Q3-R9-52_MAXAC.067</strain>
    </source>
</reference>
<feature type="domain" description="Glycosyl hydrolase family 31 C-terminal" evidence="4">
    <location>
        <begin position="572"/>
        <end position="660"/>
    </location>
</feature>
<dbReference type="SUPFAM" id="SSF51445">
    <property type="entry name" value="(Trans)glycosidases"/>
    <property type="match status" value="1"/>
</dbReference>
<feature type="domain" description="Glycoside hydrolase family 31 TIM barrel" evidence="3">
    <location>
        <begin position="239"/>
        <end position="563"/>
    </location>
</feature>
<dbReference type="CDD" id="cd14752">
    <property type="entry name" value="GH31_N"/>
    <property type="match status" value="1"/>
</dbReference>
<evidence type="ECO:0000313" key="6">
    <source>
        <dbReference type="Proteomes" id="UP000886657"/>
    </source>
</evidence>
<dbReference type="Gene3D" id="2.60.40.1180">
    <property type="entry name" value="Golgi alpha-mannosidase II"/>
    <property type="match status" value="1"/>
</dbReference>
<comment type="caution">
    <text evidence="5">The sequence shown here is derived from an EMBL/GenBank/DDBJ whole genome shotgun (WGS) entry which is preliminary data.</text>
</comment>
<dbReference type="GO" id="GO:0005975">
    <property type="term" value="P:carbohydrate metabolic process"/>
    <property type="evidence" value="ECO:0007669"/>
    <property type="project" value="InterPro"/>
</dbReference>
<evidence type="ECO:0000259" key="4">
    <source>
        <dbReference type="Pfam" id="PF21365"/>
    </source>
</evidence>
<evidence type="ECO:0000259" key="3">
    <source>
        <dbReference type="Pfam" id="PF01055"/>
    </source>
</evidence>
<dbReference type="PANTHER" id="PTHR22762">
    <property type="entry name" value="ALPHA-GLUCOSIDASE"/>
    <property type="match status" value="1"/>
</dbReference>
<dbReference type="Pfam" id="PF21365">
    <property type="entry name" value="Glyco_hydro_31_3rd"/>
    <property type="match status" value="1"/>
</dbReference>
<dbReference type="SUPFAM" id="SSF51011">
    <property type="entry name" value="Glycosyl hydrolase domain"/>
    <property type="match status" value="1"/>
</dbReference>
<dbReference type="AlphaFoldDB" id="A0A9D7SIM5"/>
<proteinExistence type="inferred from homology"/>
<dbReference type="InterPro" id="IPR011013">
    <property type="entry name" value="Gal_mutarotase_sf_dom"/>
</dbReference>
<dbReference type="Gene3D" id="2.60.40.1760">
    <property type="entry name" value="glycosyl hydrolase (family 31)"/>
    <property type="match status" value="1"/>
</dbReference>
<dbReference type="SUPFAM" id="SSF74650">
    <property type="entry name" value="Galactose mutarotase-like"/>
    <property type="match status" value="1"/>
</dbReference>
<dbReference type="InterPro" id="IPR013780">
    <property type="entry name" value="Glyco_hydro_b"/>
</dbReference>
<gene>
    <name evidence="5" type="ORF">IPP58_13825</name>
</gene>
<dbReference type="InterPro" id="IPR017853">
    <property type="entry name" value="GH"/>
</dbReference>
<name>A0A9D7SIM5_9BACT</name>
<dbReference type="GO" id="GO:0030246">
    <property type="term" value="F:carbohydrate binding"/>
    <property type="evidence" value="ECO:0007669"/>
    <property type="project" value="InterPro"/>
</dbReference>
<dbReference type="Gene3D" id="3.20.20.80">
    <property type="entry name" value="Glycosidases"/>
    <property type="match status" value="1"/>
</dbReference>
<keyword evidence="2 5" id="KW-0378">Hydrolase</keyword>
<sequence length="768" mass="85026">MRRPWHLPRLLYLCLLLCGSLLQLAVIPGLAASPLLPLPTRMVIRVPGGQVAVSTTRDGLLRFQAAREGAPPENLPFRLELPEGPPLEPRTDGSFHGSGWVLHPDRPGSIRMVPGQGRPFRLSFTASAASLAVCVEPEGATAFHGFGQAVKALGVTDETLELYHEPRFGDQTYLHMPFFFSDTGLAVAFNAAGRDQVDITKGREARLSSATGRLDLYLWSDPDPAALVARWYRLSGSQSLLPRWAYGYIQSRYGYRTDAEVRNTVELFRRFRLPLSAIVLDLYWFKRMGDLAWNREAFPDPEGLATWLHGKGVKLVTISEPFFNRDSQAFPELQSAGVLARDALGQTVLWKDWWDFGKDIGGGVINPLAPKAAELLGGHYAKLAKGGVDGFWIDLGEPERVPGGARFGPRGEYDERAFHNAFNLEWAKLVRKAFLAAHPDRRPFILSRSGYVGIAGLGVSTWSGDVPASWKGLKEQVPLGLSASLSGLPFWGSDVGGFITRGGEAMPPDPELYLRWQQFGAFTPVYRAHGTGPREPWIYGETWMARVKTVLDRRQQLLPYIYSTAYQVWSEGLPMLRPRFFLDPADPAQRMDTSAFLFGDAILIAPVTQSLEREAVKRVRLPKGAWYDAFTLERHGGGSEVAVPLSLDRFPLFYREGAIIPVDAGAGTEGLMLFPGPTPTTFTVFSDDGETEAYRRGAGEKLRVELDAMGVSFSGITRERDILLLLPRTMNLPWASPKGDGADPLFQHFRLRLKPGNQGVSFQAPIEH</sequence>
<dbReference type="InterPro" id="IPR000322">
    <property type="entry name" value="Glyco_hydro_31_TIM"/>
</dbReference>
<organism evidence="5 6">
    <name type="scientific">Candidatus Geothrix skivensis</name>
    <dbReference type="NCBI Taxonomy" id="2954439"/>
    <lineage>
        <taxon>Bacteria</taxon>
        <taxon>Pseudomonadati</taxon>
        <taxon>Acidobacteriota</taxon>
        <taxon>Holophagae</taxon>
        <taxon>Holophagales</taxon>
        <taxon>Holophagaceae</taxon>
        <taxon>Geothrix</taxon>
    </lineage>
</organism>